<dbReference type="InterPro" id="IPR052585">
    <property type="entry name" value="Lipid_raft_assoc_Zn_ADH"/>
</dbReference>
<dbReference type="Proteomes" id="UP001152049">
    <property type="component" value="Unassembled WGS sequence"/>
</dbReference>
<sequence>MQMQMQAIRIQSSKTEVYSASNPAPPSALVLDKDVPIPGIKARQILVRVHATTVTRDELTWPESYHEEQRIPGYDFSGVVERVEGPSKFKPGDEVYAMVSTTRGSTWADYAMALKDEVALKPSKLSWAESVTVPLSALTAWQALFVHAGVQEPVFDTNAKHDTSRRLLVTGASGAVGSYIVQIGALAGLHVVAASSSTERNGEFLRSLGAHEAVEYTELDKQSFDVIVDTVGGKTLAQSWHLVADDGILISVESSSFDFARSPPAGKEHVKAIFFIVEPSGEQLEKLAKALDAGLVKPFLAQTFPLGDAKKAYEMASGRMERRGKVVLVL</sequence>
<dbReference type="SMART" id="SM00829">
    <property type="entry name" value="PKS_ER"/>
    <property type="match status" value="1"/>
</dbReference>
<dbReference type="PANTHER" id="PTHR43482:SF4">
    <property type="entry name" value="ALCOHOL DEHYDROGENASE, PUTATIVE (AFU_ORTHOLOGUE AFUA_7G06260)-RELATED"/>
    <property type="match status" value="1"/>
</dbReference>
<dbReference type="EMBL" id="JAOQAZ010000035">
    <property type="protein sequence ID" value="KAJ4248713.1"/>
    <property type="molecule type" value="Genomic_DNA"/>
</dbReference>
<dbReference type="InterPro" id="IPR013154">
    <property type="entry name" value="ADH-like_N"/>
</dbReference>
<dbReference type="Gene3D" id="3.90.180.10">
    <property type="entry name" value="Medium-chain alcohol dehydrogenases, catalytic domain"/>
    <property type="match status" value="1"/>
</dbReference>
<reference evidence="2" key="1">
    <citation type="submission" date="2022-09" db="EMBL/GenBank/DDBJ databases">
        <title>Fusarium specimens isolated from Avocado Roots.</title>
        <authorList>
            <person name="Stajich J."/>
            <person name="Roper C."/>
            <person name="Heimlech-Rivalta G."/>
        </authorList>
    </citation>
    <scope>NUCLEOTIDE SEQUENCE</scope>
    <source>
        <strain evidence="2">CF00136</strain>
    </source>
</reference>
<evidence type="ECO:0000313" key="2">
    <source>
        <dbReference type="EMBL" id="KAJ4248713.1"/>
    </source>
</evidence>
<evidence type="ECO:0000259" key="1">
    <source>
        <dbReference type="SMART" id="SM00829"/>
    </source>
</evidence>
<dbReference type="InterPro" id="IPR036291">
    <property type="entry name" value="NAD(P)-bd_dom_sf"/>
</dbReference>
<protein>
    <recommendedName>
        <fullName evidence="1">Enoyl reductase (ER) domain-containing protein</fullName>
    </recommendedName>
</protein>
<dbReference type="AlphaFoldDB" id="A0A9W8V884"/>
<dbReference type="InterPro" id="IPR020843">
    <property type="entry name" value="ER"/>
</dbReference>
<name>A0A9W8V884_9HYPO</name>
<dbReference type="SUPFAM" id="SSF50129">
    <property type="entry name" value="GroES-like"/>
    <property type="match status" value="1"/>
</dbReference>
<accession>A0A9W8V884</accession>
<dbReference type="InterPro" id="IPR011032">
    <property type="entry name" value="GroES-like_sf"/>
</dbReference>
<dbReference type="Pfam" id="PF08240">
    <property type="entry name" value="ADH_N"/>
    <property type="match status" value="1"/>
</dbReference>
<proteinExistence type="predicted"/>
<dbReference type="SUPFAM" id="SSF51735">
    <property type="entry name" value="NAD(P)-binding Rossmann-fold domains"/>
    <property type="match status" value="1"/>
</dbReference>
<gene>
    <name evidence="2" type="ORF">NW762_012551</name>
</gene>
<dbReference type="GO" id="GO:0016491">
    <property type="term" value="F:oxidoreductase activity"/>
    <property type="evidence" value="ECO:0007669"/>
    <property type="project" value="InterPro"/>
</dbReference>
<dbReference type="OrthoDB" id="3509362at2759"/>
<dbReference type="PANTHER" id="PTHR43482">
    <property type="entry name" value="PROTEIN AST1-RELATED"/>
    <property type="match status" value="1"/>
</dbReference>
<organism evidence="2 3">
    <name type="scientific">Fusarium torreyae</name>
    <dbReference type="NCBI Taxonomy" id="1237075"/>
    <lineage>
        <taxon>Eukaryota</taxon>
        <taxon>Fungi</taxon>
        <taxon>Dikarya</taxon>
        <taxon>Ascomycota</taxon>
        <taxon>Pezizomycotina</taxon>
        <taxon>Sordariomycetes</taxon>
        <taxon>Hypocreomycetidae</taxon>
        <taxon>Hypocreales</taxon>
        <taxon>Nectriaceae</taxon>
        <taxon>Fusarium</taxon>
    </lineage>
</organism>
<comment type="caution">
    <text evidence="2">The sequence shown here is derived from an EMBL/GenBank/DDBJ whole genome shotgun (WGS) entry which is preliminary data.</text>
</comment>
<dbReference type="Gene3D" id="3.40.50.720">
    <property type="entry name" value="NAD(P)-binding Rossmann-like Domain"/>
    <property type="match status" value="1"/>
</dbReference>
<dbReference type="Pfam" id="PF13602">
    <property type="entry name" value="ADH_zinc_N_2"/>
    <property type="match status" value="1"/>
</dbReference>
<feature type="domain" description="Enoyl reductase (ER)" evidence="1">
    <location>
        <begin position="24"/>
        <end position="328"/>
    </location>
</feature>
<evidence type="ECO:0000313" key="3">
    <source>
        <dbReference type="Proteomes" id="UP001152049"/>
    </source>
</evidence>
<keyword evidence="3" id="KW-1185">Reference proteome</keyword>
<dbReference type="CDD" id="cd05289">
    <property type="entry name" value="MDR_like_2"/>
    <property type="match status" value="1"/>
</dbReference>